<dbReference type="Proteomes" id="UP000215374">
    <property type="component" value="Chromosome 1"/>
</dbReference>
<reference evidence="1 3" key="1">
    <citation type="submission" date="2014-08" db="EMBL/GenBank/DDBJ databases">
        <title>Complete genome sequence of Corynebacterium imitans DSM 44264, isolated from a five-month-old boy with suspected pharyngeal diphtheria.</title>
        <authorList>
            <person name="Mollmann S."/>
            <person name="Albersmeier A."/>
            <person name="Ruckert C."/>
            <person name="Tauch A."/>
        </authorList>
    </citation>
    <scope>NUCLEOTIDE SEQUENCE [LARGE SCALE GENOMIC DNA]</scope>
    <source>
        <strain evidence="1 3">DSM 44264</strain>
    </source>
</reference>
<proteinExistence type="predicted"/>
<keyword evidence="3" id="KW-1185">Reference proteome</keyword>
<dbReference type="STRING" id="156978.CIMIT_02995"/>
<gene>
    <name evidence="1" type="ORF">CIMIT_02995</name>
    <name evidence="2" type="ORF">SAMEA4535761_00664</name>
</gene>
<protein>
    <submittedName>
        <fullName evidence="1">Uncharacterized protein</fullName>
    </submittedName>
</protein>
<dbReference type="HOGENOM" id="CLU_094573_1_0_11"/>
<evidence type="ECO:0000313" key="2">
    <source>
        <dbReference type="EMBL" id="SNV61087.1"/>
    </source>
</evidence>
<dbReference type="Proteomes" id="UP000028780">
    <property type="component" value="Chromosome"/>
</dbReference>
<name>A0A076NMJ1_9CORY</name>
<dbReference type="InterPro" id="IPR047681">
    <property type="entry name" value="PPA1309-like"/>
</dbReference>
<dbReference type="RefSeq" id="WP_038588903.1">
    <property type="nucleotide sequence ID" value="NZ_CP009211.1"/>
</dbReference>
<evidence type="ECO:0000313" key="3">
    <source>
        <dbReference type="Proteomes" id="UP000028780"/>
    </source>
</evidence>
<evidence type="ECO:0000313" key="4">
    <source>
        <dbReference type="Proteomes" id="UP000215374"/>
    </source>
</evidence>
<dbReference type="KEGG" id="cii:CIMIT_02995"/>
<dbReference type="eggNOG" id="ENOG5031FWQ">
    <property type="taxonomic scope" value="Bacteria"/>
</dbReference>
<dbReference type="EMBL" id="CP009211">
    <property type="protein sequence ID" value="AIJ33010.1"/>
    <property type="molecule type" value="Genomic_DNA"/>
</dbReference>
<accession>A0A076NMJ1</accession>
<dbReference type="NCBIfam" id="NF040618">
    <property type="entry name" value="PPA1309_fam"/>
    <property type="match status" value="1"/>
</dbReference>
<dbReference type="AlphaFoldDB" id="A0A076NMJ1"/>
<sequence>MQQNFSSQQALNKAMTEAVEFVHAEGWDAPPSLFALVPTQLLVDELTQLADDAAHSPLTLVVQELPEHIRPGSDELADYVSRVAWPEQVEGVVLAQEIVFRDTSAGPDAAPRPARLFSGVLRGEDIEQTLLQMRLTEEELEERGMFAQDEIELRGGPNVAPNVIAALRYSLDREPEELG</sequence>
<evidence type="ECO:0000313" key="1">
    <source>
        <dbReference type="EMBL" id="AIJ33010.1"/>
    </source>
</evidence>
<reference evidence="2 4" key="2">
    <citation type="submission" date="2017-06" db="EMBL/GenBank/DDBJ databases">
        <authorList>
            <consortium name="Pathogen Informatics"/>
        </authorList>
    </citation>
    <scope>NUCLEOTIDE SEQUENCE [LARGE SCALE GENOMIC DNA]</scope>
    <source>
        <strain evidence="2 4">NCTC13015</strain>
    </source>
</reference>
<organism evidence="1 3">
    <name type="scientific">Corynebacterium imitans</name>
    <dbReference type="NCBI Taxonomy" id="156978"/>
    <lineage>
        <taxon>Bacteria</taxon>
        <taxon>Bacillati</taxon>
        <taxon>Actinomycetota</taxon>
        <taxon>Actinomycetes</taxon>
        <taxon>Mycobacteriales</taxon>
        <taxon>Corynebacteriaceae</taxon>
        <taxon>Corynebacterium</taxon>
    </lineage>
</organism>
<dbReference type="EMBL" id="LT906467">
    <property type="protein sequence ID" value="SNV61087.1"/>
    <property type="molecule type" value="Genomic_DNA"/>
</dbReference>